<evidence type="ECO:0000313" key="2">
    <source>
        <dbReference type="Proteomes" id="UP000238916"/>
    </source>
</evidence>
<organism evidence="1 2">
    <name type="scientific">Candidatus Desulfosporosinus infrequens</name>
    <dbReference type="NCBI Taxonomy" id="2043169"/>
    <lineage>
        <taxon>Bacteria</taxon>
        <taxon>Bacillati</taxon>
        <taxon>Bacillota</taxon>
        <taxon>Clostridia</taxon>
        <taxon>Eubacteriales</taxon>
        <taxon>Desulfitobacteriaceae</taxon>
        <taxon>Desulfosporosinus</taxon>
    </lineage>
</organism>
<dbReference type="AlphaFoldDB" id="A0A2U3KEN2"/>
<evidence type="ECO:0000313" key="1">
    <source>
        <dbReference type="EMBL" id="SPF38106.1"/>
    </source>
</evidence>
<proteinExistence type="predicted"/>
<dbReference type="Proteomes" id="UP000238916">
    <property type="component" value="Unassembled WGS sequence"/>
</dbReference>
<gene>
    <name evidence="1" type="ORF">SBF1_190040</name>
</gene>
<protein>
    <submittedName>
        <fullName evidence="1">Uncharacterized protein</fullName>
    </submittedName>
</protein>
<dbReference type="EMBL" id="OMOF01000101">
    <property type="protein sequence ID" value="SPF38106.1"/>
    <property type="molecule type" value="Genomic_DNA"/>
</dbReference>
<accession>A0A2U3KEN2</accession>
<reference evidence="2" key="1">
    <citation type="submission" date="2018-02" db="EMBL/GenBank/DDBJ databases">
        <authorList>
            <person name="Hausmann B."/>
        </authorList>
    </citation>
    <scope>NUCLEOTIDE SEQUENCE [LARGE SCALE GENOMIC DNA]</scope>
    <source>
        <strain evidence="2">Peat soil MAG SbF1</strain>
    </source>
</reference>
<sequence>MNLSVKVSKSAKSAALGVIRMSGLKKYAIPNPCSRGIVTAV</sequence>
<name>A0A2U3KEN2_9FIRM</name>